<dbReference type="InterPro" id="IPR013249">
    <property type="entry name" value="RNA_pol_sigma70_r4_t2"/>
</dbReference>
<keyword evidence="6" id="KW-1185">Reference proteome</keyword>
<dbReference type="PATRIC" id="fig|930169.3.peg.3327"/>
<organism evidence="5 6">
    <name type="scientific">Alcanivorax dieselolei (strain DSM 16502 / CGMCC 1.3690 / MCCC 1A00001 / B-5)</name>
    <name type="common">Alloalcanivorax dieselolei</name>
    <dbReference type="NCBI Taxonomy" id="930169"/>
    <lineage>
        <taxon>Bacteria</taxon>
        <taxon>Pseudomonadati</taxon>
        <taxon>Pseudomonadota</taxon>
        <taxon>Gammaproteobacteria</taxon>
        <taxon>Oceanospirillales</taxon>
        <taxon>Alcanivoracaceae</taxon>
        <taxon>Alloalcanivorax</taxon>
    </lineage>
</organism>
<keyword evidence="1" id="KW-0805">Transcription regulation</keyword>
<dbReference type="Gene3D" id="1.10.10.10">
    <property type="entry name" value="Winged helix-like DNA-binding domain superfamily/Winged helix DNA-binding domain"/>
    <property type="match status" value="1"/>
</dbReference>
<accession>K0CJ99</accession>
<keyword evidence="3" id="KW-0804">Transcription</keyword>
<dbReference type="HOGENOM" id="CLU_047691_12_3_6"/>
<sequence>MRAYLYRMAANLATDHIRVESRRREILEQNHQPEDLFETRGPERNCMADETLRRLQDALQDLPERSRRIFFANRFEGKTQQQIAKEMGVSTTTVENHIRRVFEHLARIRDRR</sequence>
<dbReference type="InterPro" id="IPR000792">
    <property type="entry name" value="Tscrpt_reg_LuxR_C"/>
</dbReference>
<dbReference type="NCBIfam" id="TIGR02937">
    <property type="entry name" value="sigma70-ECF"/>
    <property type="match status" value="1"/>
</dbReference>
<evidence type="ECO:0000313" key="6">
    <source>
        <dbReference type="Proteomes" id="UP000006286"/>
    </source>
</evidence>
<dbReference type="InterPro" id="IPR013324">
    <property type="entry name" value="RNA_pol_sigma_r3/r4-like"/>
</dbReference>
<dbReference type="SUPFAM" id="SSF88659">
    <property type="entry name" value="Sigma3 and sigma4 domains of RNA polymerase sigma factors"/>
    <property type="match status" value="1"/>
</dbReference>
<dbReference type="InterPro" id="IPR014284">
    <property type="entry name" value="RNA_pol_sigma-70_dom"/>
</dbReference>
<dbReference type="Pfam" id="PF08281">
    <property type="entry name" value="Sigma70_r4_2"/>
    <property type="match status" value="1"/>
</dbReference>
<evidence type="ECO:0000256" key="3">
    <source>
        <dbReference type="ARBA" id="ARBA00023163"/>
    </source>
</evidence>
<dbReference type="Proteomes" id="UP000006286">
    <property type="component" value="Chromosome"/>
</dbReference>
<dbReference type="PANTHER" id="PTHR43133:SF63">
    <property type="entry name" value="RNA POLYMERASE SIGMA FACTOR FECI-RELATED"/>
    <property type="match status" value="1"/>
</dbReference>
<evidence type="ECO:0000259" key="4">
    <source>
        <dbReference type="Pfam" id="PF08281"/>
    </source>
</evidence>
<dbReference type="GO" id="GO:0006352">
    <property type="term" value="P:DNA-templated transcription initiation"/>
    <property type="evidence" value="ECO:0007669"/>
    <property type="project" value="InterPro"/>
</dbReference>
<dbReference type="eggNOG" id="COG1595">
    <property type="taxonomic scope" value="Bacteria"/>
</dbReference>
<feature type="domain" description="RNA polymerase sigma factor 70 region 4 type 2" evidence="4">
    <location>
        <begin position="53"/>
        <end position="105"/>
    </location>
</feature>
<evidence type="ECO:0000313" key="5">
    <source>
        <dbReference type="EMBL" id="AFT71636.1"/>
    </source>
</evidence>
<dbReference type="InterPro" id="IPR036388">
    <property type="entry name" value="WH-like_DNA-bd_sf"/>
</dbReference>
<dbReference type="InterPro" id="IPR039425">
    <property type="entry name" value="RNA_pol_sigma-70-like"/>
</dbReference>
<dbReference type="GO" id="GO:0003677">
    <property type="term" value="F:DNA binding"/>
    <property type="evidence" value="ECO:0007669"/>
    <property type="project" value="InterPro"/>
</dbReference>
<dbReference type="KEGG" id="adi:B5T_03369"/>
<protein>
    <submittedName>
        <fullName evidence="5">RNA polymerase sigma-70 factor, ECF subfamily</fullName>
    </submittedName>
</protein>
<dbReference type="PRINTS" id="PR00038">
    <property type="entry name" value="HTHLUXR"/>
</dbReference>
<proteinExistence type="predicted"/>
<dbReference type="EMBL" id="CP003466">
    <property type="protein sequence ID" value="AFT71636.1"/>
    <property type="molecule type" value="Genomic_DNA"/>
</dbReference>
<evidence type="ECO:0000256" key="2">
    <source>
        <dbReference type="ARBA" id="ARBA00023082"/>
    </source>
</evidence>
<keyword evidence="2" id="KW-0731">Sigma factor</keyword>
<reference evidence="5 6" key="1">
    <citation type="journal article" date="2012" name="J. Bacteriol.">
        <title>Complete genome sequence of Alcanivorax dieselolei type strain B5.</title>
        <authorList>
            <person name="Lai Q."/>
            <person name="Li W."/>
            <person name="Shao Z."/>
        </authorList>
    </citation>
    <scope>NUCLEOTIDE SEQUENCE [LARGE SCALE GENOMIC DNA]</scope>
    <source>
        <strain evidence="6">DSM 16502 / CGMCC 1.3690 / B-5</strain>
    </source>
</reference>
<dbReference type="PANTHER" id="PTHR43133">
    <property type="entry name" value="RNA POLYMERASE ECF-TYPE SIGMA FACTO"/>
    <property type="match status" value="1"/>
</dbReference>
<dbReference type="GO" id="GO:0016987">
    <property type="term" value="F:sigma factor activity"/>
    <property type="evidence" value="ECO:0007669"/>
    <property type="project" value="UniProtKB-KW"/>
</dbReference>
<dbReference type="AlphaFoldDB" id="K0CJ99"/>
<gene>
    <name evidence="5" type="ordered locus">B5T_03369</name>
</gene>
<name>K0CJ99_ALCDB</name>
<evidence type="ECO:0000256" key="1">
    <source>
        <dbReference type="ARBA" id="ARBA00023015"/>
    </source>
</evidence>
<dbReference type="STRING" id="930169.B5T_03369"/>